<organism evidence="1 2">
    <name type="scientific">Gemmata massiliana</name>
    <dbReference type="NCBI Taxonomy" id="1210884"/>
    <lineage>
        <taxon>Bacteria</taxon>
        <taxon>Pseudomonadati</taxon>
        <taxon>Planctomycetota</taxon>
        <taxon>Planctomycetia</taxon>
        <taxon>Gemmatales</taxon>
        <taxon>Gemmataceae</taxon>
        <taxon>Gemmata</taxon>
    </lineage>
</organism>
<evidence type="ECO:0000313" key="1">
    <source>
        <dbReference type="EMBL" id="VTR93801.1"/>
    </source>
</evidence>
<proteinExistence type="predicted"/>
<dbReference type="EMBL" id="LR593886">
    <property type="protein sequence ID" value="VTR93801.1"/>
    <property type="molecule type" value="Genomic_DNA"/>
</dbReference>
<name>A0A6P2CXS5_9BACT</name>
<evidence type="ECO:0000313" key="2">
    <source>
        <dbReference type="Proteomes" id="UP000464178"/>
    </source>
</evidence>
<dbReference type="RefSeq" id="WP_162668469.1">
    <property type="nucleotide sequence ID" value="NZ_LR593886.1"/>
</dbReference>
<dbReference type="Gene3D" id="3.40.50.2300">
    <property type="match status" value="1"/>
</dbReference>
<dbReference type="SUPFAM" id="SSF52172">
    <property type="entry name" value="CheY-like"/>
    <property type="match status" value="1"/>
</dbReference>
<dbReference type="KEGG" id="gms:SOIL9_39130"/>
<gene>
    <name evidence="1" type="ORF">SOIL9_39130</name>
</gene>
<reference evidence="1 2" key="1">
    <citation type="submission" date="2019-05" db="EMBL/GenBank/DDBJ databases">
        <authorList>
            <consortium name="Science for Life Laboratories"/>
        </authorList>
    </citation>
    <scope>NUCLEOTIDE SEQUENCE [LARGE SCALE GENOMIC DNA]</scope>
    <source>
        <strain evidence="1">Soil9</strain>
    </source>
</reference>
<protein>
    <submittedName>
        <fullName evidence="1">Response regulator</fullName>
    </submittedName>
</protein>
<dbReference type="AlphaFoldDB" id="A0A6P2CXS5"/>
<sequence>MTHIETINEADDLTLFTRFPDPTRRHGCVVAIADRETRLLVADHLEHLGYDVWAAVSGLSAYRACAEFHANMDVLVCDENLPDLPPLVLFNRLKAQLPGLQCCVLASVKHRESVDEHSWAAPVVMDVAGWRSGMLFVNVVVTTESV</sequence>
<keyword evidence="2" id="KW-1185">Reference proteome</keyword>
<dbReference type="InterPro" id="IPR011006">
    <property type="entry name" value="CheY-like_superfamily"/>
</dbReference>
<dbReference type="CDD" id="cd00156">
    <property type="entry name" value="REC"/>
    <property type="match status" value="1"/>
</dbReference>
<accession>A0A6P2CXS5</accession>
<dbReference type="Proteomes" id="UP000464178">
    <property type="component" value="Chromosome"/>
</dbReference>